<evidence type="ECO:0000313" key="1">
    <source>
        <dbReference type="EMBL" id="MDQ0494044.1"/>
    </source>
</evidence>
<protein>
    <submittedName>
        <fullName evidence="1">Uncharacterized protein</fullName>
    </submittedName>
</protein>
<proteinExistence type="predicted"/>
<comment type="caution">
    <text evidence="1">The sequence shown here is derived from an EMBL/GenBank/DDBJ whole genome shotgun (WGS) entry which is preliminary data.</text>
</comment>
<dbReference type="Proteomes" id="UP001242811">
    <property type="component" value="Unassembled WGS sequence"/>
</dbReference>
<organism evidence="1 2">
    <name type="scientific">Paenibacillus brasilensis</name>
    <dbReference type="NCBI Taxonomy" id="128574"/>
    <lineage>
        <taxon>Bacteria</taxon>
        <taxon>Bacillati</taxon>
        <taxon>Bacillota</taxon>
        <taxon>Bacilli</taxon>
        <taxon>Bacillales</taxon>
        <taxon>Paenibacillaceae</taxon>
        <taxon>Paenibacillus</taxon>
    </lineage>
</organism>
<sequence>MRLIWVDGATKEFRRKVTDWQPSSDPVASLEVQAKALETSYVKYCEELRKVTNPTGKWYSDAIELAASLLGATARQRAEAAYMTLSSRD</sequence>
<name>A0ABU0KX87_9BACL</name>
<evidence type="ECO:0000313" key="2">
    <source>
        <dbReference type="Proteomes" id="UP001242811"/>
    </source>
</evidence>
<reference evidence="1 2" key="1">
    <citation type="submission" date="2023-07" db="EMBL/GenBank/DDBJ databases">
        <title>Genomic Encyclopedia of Type Strains, Phase IV (KMG-IV): sequencing the most valuable type-strain genomes for metagenomic binning, comparative biology and taxonomic classification.</title>
        <authorList>
            <person name="Goeker M."/>
        </authorList>
    </citation>
    <scope>NUCLEOTIDE SEQUENCE [LARGE SCALE GENOMIC DNA]</scope>
    <source>
        <strain evidence="1 2">DSM 14914</strain>
    </source>
</reference>
<accession>A0ABU0KX87</accession>
<keyword evidence="2" id="KW-1185">Reference proteome</keyword>
<gene>
    <name evidence="1" type="ORF">QOZ95_002207</name>
</gene>
<dbReference type="EMBL" id="JAUSWA010000010">
    <property type="protein sequence ID" value="MDQ0494044.1"/>
    <property type="molecule type" value="Genomic_DNA"/>
</dbReference>